<dbReference type="GO" id="GO:0016758">
    <property type="term" value="F:hexosyltransferase activity"/>
    <property type="evidence" value="ECO:0007669"/>
    <property type="project" value="UniProtKB-ARBA"/>
</dbReference>
<dbReference type="AlphaFoldDB" id="A0A2K9MJR7"/>
<evidence type="ECO:0000313" key="5">
    <source>
        <dbReference type="Proteomes" id="UP000234882"/>
    </source>
</evidence>
<keyword evidence="1" id="KW-0328">Glycosyltransferase</keyword>
<name>A0A2K9MJR7_9RHOB</name>
<geneLocation type="plasmid" evidence="5">
    <name>pcba4604-02</name>
</geneLocation>
<dbReference type="Gene3D" id="3.90.550.10">
    <property type="entry name" value="Spore Coat Polysaccharide Biosynthesis Protein SpsA, Chain A"/>
    <property type="match status" value="1"/>
</dbReference>
<reference evidence="4 5" key="1">
    <citation type="submission" date="2017-12" db="EMBL/GenBank/DDBJ databases">
        <title>Genomic analysis of Paracoccus sp. CBA4604.</title>
        <authorList>
            <person name="Roh S.W."/>
            <person name="Kim J.Y."/>
            <person name="Kim J.S."/>
        </authorList>
    </citation>
    <scope>NUCLEOTIDE SEQUENCE [LARGE SCALE GENOMIC DNA]</scope>
    <source>
        <strain evidence="4 5">CBA4604</strain>
        <plasmid evidence="5">pcba4604-02</plasmid>
    </source>
</reference>
<dbReference type="PANTHER" id="PTHR22916:SF51">
    <property type="entry name" value="GLYCOSYLTRANSFERASE EPSH-RELATED"/>
    <property type="match status" value="1"/>
</dbReference>
<feature type="domain" description="Glycosyltransferase 2-like" evidence="3">
    <location>
        <begin position="7"/>
        <end position="168"/>
    </location>
</feature>
<dbReference type="OrthoDB" id="543755at2"/>
<keyword evidence="5" id="KW-1185">Reference proteome</keyword>
<evidence type="ECO:0000256" key="1">
    <source>
        <dbReference type="ARBA" id="ARBA00022676"/>
    </source>
</evidence>
<protein>
    <recommendedName>
        <fullName evidence="3">Glycosyltransferase 2-like domain-containing protein</fullName>
    </recommendedName>
</protein>
<dbReference type="SUPFAM" id="SSF53448">
    <property type="entry name" value="Nucleotide-diphospho-sugar transferases"/>
    <property type="match status" value="1"/>
</dbReference>
<dbReference type="CDD" id="cd00761">
    <property type="entry name" value="Glyco_tranf_GTA_type"/>
    <property type="match status" value="1"/>
</dbReference>
<dbReference type="RefSeq" id="WP_101501224.1">
    <property type="nucleotide sequence ID" value="NZ_CP025585.1"/>
</dbReference>
<dbReference type="KEGG" id="paru:CYR75_15860"/>
<keyword evidence="4" id="KW-0614">Plasmid</keyword>
<evidence type="ECO:0000313" key="4">
    <source>
        <dbReference type="EMBL" id="AUM75889.1"/>
    </source>
</evidence>
<dbReference type="InterPro" id="IPR001173">
    <property type="entry name" value="Glyco_trans_2-like"/>
</dbReference>
<organism evidence="4 5">
    <name type="scientific">Paracoccus jeotgali</name>
    <dbReference type="NCBI Taxonomy" id="2065379"/>
    <lineage>
        <taxon>Bacteria</taxon>
        <taxon>Pseudomonadati</taxon>
        <taxon>Pseudomonadota</taxon>
        <taxon>Alphaproteobacteria</taxon>
        <taxon>Rhodobacterales</taxon>
        <taxon>Paracoccaceae</taxon>
        <taxon>Paracoccus</taxon>
    </lineage>
</organism>
<proteinExistence type="predicted"/>
<evidence type="ECO:0000259" key="3">
    <source>
        <dbReference type="Pfam" id="PF00535"/>
    </source>
</evidence>
<dbReference type="Proteomes" id="UP000234882">
    <property type="component" value="Plasmid pCBA4604-02"/>
</dbReference>
<accession>A0A2K9MJR7</accession>
<keyword evidence="2" id="KW-0808">Transferase</keyword>
<dbReference type="EMBL" id="CP025585">
    <property type="protein sequence ID" value="AUM75889.1"/>
    <property type="molecule type" value="Genomic_DNA"/>
</dbReference>
<dbReference type="InterPro" id="IPR029044">
    <property type="entry name" value="Nucleotide-diphossugar_trans"/>
</dbReference>
<evidence type="ECO:0000256" key="2">
    <source>
        <dbReference type="ARBA" id="ARBA00022679"/>
    </source>
</evidence>
<dbReference type="Pfam" id="PF00535">
    <property type="entry name" value="Glycos_transf_2"/>
    <property type="match status" value="1"/>
</dbReference>
<sequence>MTIPKISVIVPLYNTERYLTKCLESIMAQTLREIEIICVDDCSPDKSAELVSQFAKQDKRVRLIRHDQNAGLGGARNTGIINAHADYVASVDSDDFIEPDFLEALWQATEEGRFDVVVCGYKKVDAEGRTIGTGMQKVATMDPIPKEQDPFKISDPAFWNKLWRKSLFTESGIFFPDHIYHQDSATTPRIYTKAKNVKFIGGTRYNYLIRPDSVTQSVSDKHLIDRFRCVDVLKEFFIEQGIYEDLTSSLTERIYSGYSYHVGNVIKNRHGGDSVTDAYLRHLLIMREGYLEHDMTVRMMSLEEKADYLLKHKPIPRVKLPAGTVSASAQKEPEPRPPLPSNPRIMVLTLFSGENEFEECCSALDGQVHKNWDHKVFRGLGNHQAHRSLYQFIMDNNRDYDLFFKLDADMVFSHSGVLCEIIKIFRDRPALDHLIVACDDYMTGERILGVHTFSGRVRWRESSSGIFNDPNPACAGTRRIIRDPASSFFKHASDPSSLQAFHFGAHRALKLVQRGYSIAEKRVAAMQLQWDVLNGLWRQYKKHGDRRHILALVAADLVIRGKLGDGAHDYHDPDLLMQYDVFSVFTGAALAELVRENWDDEERRVSYFNLAVGPEGLEKLKLEAA</sequence>
<dbReference type="PANTHER" id="PTHR22916">
    <property type="entry name" value="GLYCOSYLTRANSFERASE"/>
    <property type="match status" value="1"/>
</dbReference>
<gene>
    <name evidence="4" type="ORF">CYR75_15860</name>
</gene>